<comment type="catalytic activity">
    <reaction evidence="7 8">
        <text>adenosine(34) in tRNA + H2O + H(+) = inosine(34) in tRNA + NH4(+)</text>
        <dbReference type="Rhea" id="RHEA:43168"/>
        <dbReference type="Rhea" id="RHEA-COMP:10373"/>
        <dbReference type="Rhea" id="RHEA-COMP:10374"/>
        <dbReference type="ChEBI" id="CHEBI:15377"/>
        <dbReference type="ChEBI" id="CHEBI:15378"/>
        <dbReference type="ChEBI" id="CHEBI:28938"/>
        <dbReference type="ChEBI" id="CHEBI:74411"/>
        <dbReference type="ChEBI" id="CHEBI:82852"/>
        <dbReference type="EC" id="3.5.4.33"/>
    </reaction>
</comment>
<dbReference type="Proteomes" id="UP001611075">
    <property type="component" value="Unassembled WGS sequence"/>
</dbReference>
<dbReference type="PROSITE" id="PS51747">
    <property type="entry name" value="CYT_DCMP_DEAMINASES_2"/>
    <property type="match status" value="1"/>
</dbReference>
<sequence length="245" mass="24991">MASDPPPSTAGAGLAGGGSAAAGAAEPADATDPALGPVRPGQPTPGAVGRVGPGADEGLAELDGPGRRQRHELWMRRALQVAVTGPESPVTGPESPVTGPESPETGVAAGGVPVGDVPADDVPVGAVVYGPDGTELAAGRNERELTGDPTAHAEVLALRRAAERLGRWRLDDCTLVVTLEPCTMCAGAIVLARIPTVVFGAWEPKTGAAGSLWDVLRDRRLNHRPEVYGGVLEAENSAVLRAFFR</sequence>
<feature type="binding site" evidence="8">
    <location>
        <position position="185"/>
    </location>
    <ligand>
        <name>Zn(2+)</name>
        <dbReference type="ChEBI" id="CHEBI:29105"/>
        <note>catalytic</note>
    </ligand>
</feature>
<evidence type="ECO:0000313" key="11">
    <source>
        <dbReference type="EMBL" id="MFI0795283.1"/>
    </source>
</evidence>
<comment type="subunit">
    <text evidence="2 8">Homodimer.</text>
</comment>
<organism evidence="11 12">
    <name type="scientific">Micromonospora rubida</name>
    <dbReference type="NCBI Taxonomy" id="2697657"/>
    <lineage>
        <taxon>Bacteria</taxon>
        <taxon>Bacillati</taxon>
        <taxon>Actinomycetota</taxon>
        <taxon>Actinomycetes</taxon>
        <taxon>Micromonosporales</taxon>
        <taxon>Micromonosporaceae</taxon>
        <taxon>Micromonospora</taxon>
    </lineage>
</organism>
<dbReference type="PANTHER" id="PTHR11079">
    <property type="entry name" value="CYTOSINE DEAMINASE FAMILY MEMBER"/>
    <property type="match status" value="1"/>
</dbReference>
<evidence type="ECO:0000256" key="5">
    <source>
        <dbReference type="ARBA" id="ARBA00022801"/>
    </source>
</evidence>
<dbReference type="Pfam" id="PF14437">
    <property type="entry name" value="MafB19-deam"/>
    <property type="match status" value="1"/>
</dbReference>
<dbReference type="InterPro" id="IPR016193">
    <property type="entry name" value="Cytidine_deaminase-like"/>
</dbReference>
<accession>A0ABW7SNM7</accession>
<dbReference type="InterPro" id="IPR016192">
    <property type="entry name" value="APOBEC/CMP_deaminase_Zn-bd"/>
</dbReference>
<dbReference type="EMBL" id="JBIRPU010000017">
    <property type="protein sequence ID" value="MFI0795283.1"/>
    <property type="molecule type" value="Genomic_DNA"/>
</dbReference>
<keyword evidence="3 8" id="KW-0819">tRNA processing</keyword>
<comment type="cofactor">
    <cofactor evidence="8">
        <name>Zn(2+)</name>
        <dbReference type="ChEBI" id="CHEBI:29105"/>
    </cofactor>
    <text evidence="8">Binds 1 zinc ion per subunit.</text>
</comment>
<dbReference type="GO" id="GO:0052717">
    <property type="term" value="F:tRNA-specific adenosine-34 deaminase activity"/>
    <property type="evidence" value="ECO:0007669"/>
    <property type="project" value="UniProtKB-EC"/>
</dbReference>
<feature type="compositionally biased region" description="Low complexity" evidence="9">
    <location>
        <begin position="21"/>
        <end position="35"/>
    </location>
</feature>
<feature type="region of interest" description="Disordered" evidence="9">
    <location>
        <begin position="82"/>
        <end position="113"/>
    </location>
</feature>
<dbReference type="Gene3D" id="3.40.140.10">
    <property type="entry name" value="Cytidine Deaminase, domain 2"/>
    <property type="match status" value="1"/>
</dbReference>
<evidence type="ECO:0000256" key="6">
    <source>
        <dbReference type="ARBA" id="ARBA00022833"/>
    </source>
</evidence>
<comment type="caution">
    <text evidence="11">The sequence shown here is derived from an EMBL/GenBank/DDBJ whole genome shotgun (WGS) entry which is preliminary data.</text>
</comment>
<reference evidence="11 12" key="1">
    <citation type="submission" date="2024-10" db="EMBL/GenBank/DDBJ databases">
        <title>The Natural Products Discovery Center: Release of the First 8490 Sequenced Strains for Exploring Actinobacteria Biosynthetic Diversity.</title>
        <authorList>
            <person name="Kalkreuter E."/>
            <person name="Kautsar S.A."/>
            <person name="Yang D."/>
            <person name="Bader C.D."/>
            <person name="Teijaro C.N."/>
            <person name="Fluegel L."/>
            <person name="Davis C.M."/>
            <person name="Simpson J.R."/>
            <person name="Lauterbach L."/>
            <person name="Steele A.D."/>
            <person name="Gui C."/>
            <person name="Meng S."/>
            <person name="Li G."/>
            <person name="Viehrig K."/>
            <person name="Ye F."/>
            <person name="Su P."/>
            <person name="Kiefer A.F."/>
            <person name="Nichols A."/>
            <person name="Cepeda A.J."/>
            <person name="Yan W."/>
            <person name="Fan B."/>
            <person name="Jiang Y."/>
            <person name="Adhikari A."/>
            <person name="Zheng C.-J."/>
            <person name="Schuster L."/>
            <person name="Cowan T.M."/>
            <person name="Smanski M.J."/>
            <person name="Chevrette M.G."/>
            <person name="De Carvalho L.P.S."/>
            <person name="Shen B."/>
        </authorList>
    </citation>
    <scope>NUCLEOTIDE SEQUENCE [LARGE SCALE GENOMIC DNA]</scope>
    <source>
        <strain evidence="11 12">NPDC021253</strain>
    </source>
</reference>
<evidence type="ECO:0000256" key="8">
    <source>
        <dbReference type="HAMAP-Rule" id="MF_00972"/>
    </source>
</evidence>
<dbReference type="PANTHER" id="PTHR11079:SF202">
    <property type="entry name" value="TRNA-SPECIFIC ADENOSINE DEAMINASE"/>
    <property type="match status" value="1"/>
</dbReference>
<evidence type="ECO:0000256" key="2">
    <source>
        <dbReference type="ARBA" id="ARBA00011738"/>
    </source>
</evidence>
<dbReference type="SUPFAM" id="SSF53927">
    <property type="entry name" value="Cytidine deaminase-like"/>
    <property type="match status" value="1"/>
</dbReference>
<protein>
    <recommendedName>
        <fullName evidence="8">tRNA-specific adenosine deaminase</fullName>
        <ecNumber evidence="8">3.5.4.33</ecNumber>
    </recommendedName>
</protein>
<feature type="binding site" evidence="8">
    <location>
        <position position="182"/>
    </location>
    <ligand>
        <name>Zn(2+)</name>
        <dbReference type="ChEBI" id="CHEBI:29105"/>
        <note>catalytic</note>
    </ligand>
</feature>
<evidence type="ECO:0000256" key="9">
    <source>
        <dbReference type="SAM" id="MobiDB-lite"/>
    </source>
</evidence>
<feature type="region of interest" description="Disordered" evidence="9">
    <location>
        <begin position="1"/>
        <end position="66"/>
    </location>
</feature>
<dbReference type="RefSeq" id="WP_396682368.1">
    <property type="nucleotide sequence ID" value="NZ_JBIRPU010000017.1"/>
</dbReference>
<evidence type="ECO:0000256" key="1">
    <source>
        <dbReference type="ARBA" id="ARBA00010669"/>
    </source>
</evidence>
<keyword evidence="12" id="KW-1185">Reference proteome</keyword>
<evidence type="ECO:0000256" key="3">
    <source>
        <dbReference type="ARBA" id="ARBA00022694"/>
    </source>
</evidence>
<dbReference type="CDD" id="cd01285">
    <property type="entry name" value="nucleoside_deaminase"/>
    <property type="match status" value="1"/>
</dbReference>
<keyword evidence="6 8" id="KW-0862">Zinc</keyword>
<evidence type="ECO:0000256" key="4">
    <source>
        <dbReference type="ARBA" id="ARBA00022723"/>
    </source>
</evidence>
<comment type="function">
    <text evidence="8">Catalyzes the deamination of adenosine to inosine at the wobble position 34 of tRNA(Arg2).</text>
</comment>
<gene>
    <name evidence="8" type="primary">tadA</name>
    <name evidence="11" type="ORF">ACH4OY_21770</name>
</gene>
<comment type="similarity">
    <text evidence="1">Belongs to the cytidine and deoxycytidylate deaminase family. ADAT2 subfamily.</text>
</comment>
<keyword evidence="5 8" id="KW-0378">Hydrolase</keyword>
<dbReference type="InterPro" id="IPR058535">
    <property type="entry name" value="MafB19-deam"/>
</dbReference>
<proteinExistence type="inferred from homology"/>
<feature type="domain" description="CMP/dCMP-type deaminase" evidence="10">
    <location>
        <begin position="99"/>
        <end position="212"/>
    </location>
</feature>
<dbReference type="PROSITE" id="PS00903">
    <property type="entry name" value="CYT_DCMP_DEAMINASES_1"/>
    <property type="match status" value="1"/>
</dbReference>
<feature type="binding site" evidence="8">
    <location>
        <position position="152"/>
    </location>
    <ligand>
        <name>Zn(2+)</name>
        <dbReference type="ChEBI" id="CHEBI:29105"/>
        <note>catalytic</note>
    </ligand>
</feature>
<dbReference type="InterPro" id="IPR028883">
    <property type="entry name" value="tRNA_aden_deaminase"/>
</dbReference>
<evidence type="ECO:0000313" key="12">
    <source>
        <dbReference type="Proteomes" id="UP001611075"/>
    </source>
</evidence>
<feature type="active site" description="Proton donor" evidence="8">
    <location>
        <position position="154"/>
    </location>
</feature>
<name>A0ABW7SNM7_9ACTN</name>
<dbReference type="InterPro" id="IPR002125">
    <property type="entry name" value="CMP_dCMP_dom"/>
</dbReference>
<evidence type="ECO:0000256" key="7">
    <source>
        <dbReference type="ARBA" id="ARBA00048045"/>
    </source>
</evidence>
<evidence type="ECO:0000259" key="10">
    <source>
        <dbReference type="PROSITE" id="PS51747"/>
    </source>
</evidence>
<keyword evidence="4 8" id="KW-0479">Metal-binding</keyword>
<dbReference type="HAMAP" id="MF_00972">
    <property type="entry name" value="tRNA_aden_deaminase"/>
    <property type="match status" value="1"/>
</dbReference>
<dbReference type="EC" id="3.5.4.33" evidence="8"/>